<dbReference type="STRING" id="29655.A0A0K9P2E5"/>
<proteinExistence type="predicted"/>
<evidence type="ECO:0000259" key="7">
    <source>
        <dbReference type="PROSITE" id="PS50090"/>
    </source>
</evidence>
<keyword evidence="4" id="KW-0238">DNA-binding</keyword>
<keyword evidence="5" id="KW-0804">Transcription</keyword>
<dbReference type="AlphaFoldDB" id="A0A0K9P2E5"/>
<dbReference type="PANTHER" id="PTHR45675:SF1">
    <property type="entry name" value="MYB TRANSCRIPTION FACTOR-RELATED"/>
    <property type="match status" value="1"/>
</dbReference>
<dbReference type="InterPro" id="IPR044676">
    <property type="entry name" value="EOBI/EOBII-like_plant"/>
</dbReference>
<dbReference type="Proteomes" id="UP000036987">
    <property type="component" value="Unassembled WGS sequence"/>
</dbReference>
<dbReference type="OrthoDB" id="2143914at2759"/>
<dbReference type="Pfam" id="PF00249">
    <property type="entry name" value="Myb_DNA-binding"/>
    <property type="match status" value="2"/>
</dbReference>
<feature type="domain" description="Myb-like" evidence="7">
    <location>
        <begin position="64"/>
        <end position="110"/>
    </location>
</feature>
<dbReference type="CDD" id="cd00167">
    <property type="entry name" value="SANT"/>
    <property type="match status" value="2"/>
</dbReference>
<dbReference type="OMA" id="WNDENKC"/>
<dbReference type="FunFam" id="1.10.10.60:FF:000011">
    <property type="entry name" value="Myb transcription factor"/>
    <property type="match status" value="1"/>
</dbReference>
<keyword evidence="10" id="KW-1185">Reference proteome</keyword>
<feature type="domain" description="HTH myb-type" evidence="8">
    <location>
        <begin position="69"/>
        <end position="110"/>
    </location>
</feature>
<dbReference type="Gene3D" id="1.10.10.60">
    <property type="entry name" value="Homeodomain-like"/>
    <property type="match status" value="2"/>
</dbReference>
<evidence type="ECO:0000259" key="8">
    <source>
        <dbReference type="PROSITE" id="PS51294"/>
    </source>
</evidence>
<keyword evidence="3" id="KW-0805">Transcription regulation</keyword>
<dbReference type="GO" id="GO:0003700">
    <property type="term" value="F:DNA-binding transcription factor activity"/>
    <property type="evidence" value="ECO:0007669"/>
    <property type="project" value="InterPro"/>
</dbReference>
<evidence type="ECO:0000256" key="2">
    <source>
        <dbReference type="ARBA" id="ARBA00022737"/>
    </source>
</evidence>
<evidence type="ECO:0000256" key="4">
    <source>
        <dbReference type="ARBA" id="ARBA00023125"/>
    </source>
</evidence>
<keyword evidence="2" id="KW-0677">Repeat</keyword>
<dbReference type="SMART" id="SM00717">
    <property type="entry name" value="SANT"/>
    <property type="match status" value="2"/>
</dbReference>
<organism evidence="9 10">
    <name type="scientific">Zostera marina</name>
    <name type="common">Eelgrass</name>
    <dbReference type="NCBI Taxonomy" id="29655"/>
    <lineage>
        <taxon>Eukaryota</taxon>
        <taxon>Viridiplantae</taxon>
        <taxon>Streptophyta</taxon>
        <taxon>Embryophyta</taxon>
        <taxon>Tracheophyta</taxon>
        <taxon>Spermatophyta</taxon>
        <taxon>Magnoliopsida</taxon>
        <taxon>Liliopsida</taxon>
        <taxon>Zosteraceae</taxon>
        <taxon>Zostera</taxon>
    </lineage>
</organism>
<sequence>MTSAAQKIADEVILGRGPWTIEEDAALINYVSDNGEGTWNSVARCSGLKRTGKSCRLRWMNYLRPDIHRGNITPEEQLLILELQCRWGNRWSKIAQYLPGRTDNEIKNYWGPERKCRNKLGSSTAMSTASNSRIS</sequence>
<dbReference type="SUPFAM" id="SSF46689">
    <property type="entry name" value="Homeodomain-like"/>
    <property type="match status" value="1"/>
</dbReference>
<gene>
    <name evidence="9" type="ORF">ZOSMA_467G00200</name>
</gene>
<protein>
    <submittedName>
        <fullName evidence="9">Uncharacterized protein</fullName>
    </submittedName>
</protein>
<dbReference type="InterPro" id="IPR009057">
    <property type="entry name" value="Homeodomain-like_sf"/>
</dbReference>
<evidence type="ECO:0000313" key="9">
    <source>
        <dbReference type="EMBL" id="KMZ62427.1"/>
    </source>
</evidence>
<dbReference type="PROSITE" id="PS50090">
    <property type="entry name" value="MYB_LIKE"/>
    <property type="match status" value="2"/>
</dbReference>
<comment type="subcellular location">
    <subcellularLocation>
        <location evidence="1">Nucleus</location>
    </subcellularLocation>
</comment>
<name>A0A0K9P2E5_ZOSMR</name>
<comment type="caution">
    <text evidence="9">The sequence shown here is derived from an EMBL/GenBank/DDBJ whole genome shotgun (WGS) entry which is preliminary data.</text>
</comment>
<feature type="domain" description="HTH myb-type" evidence="8">
    <location>
        <begin position="11"/>
        <end position="67"/>
    </location>
</feature>
<dbReference type="GO" id="GO:0005634">
    <property type="term" value="C:nucleus"/>
    <property type="evidence" value="ECO:0000318"/>
    <property type="project" value="GO_Central"/>
</dbReference>
<dbReference type="GO" id="GO:0006355">
    <property type="term" value="P:regulation of DNA-templated transcription"/>
    <property type="evidence" value="ECO:0000318"/>
    <property type="project" value="GO_Central"/>
</dbReference>
<dbReference type="InterPro" id="IPR001005">
    <property type="entry name" value="SANT/Myb"/>
</dbReference>
<evidence type="ECO:0000256" key="1">
    <source>
        <dbReference type="ARBA" id="ARBA00004123"/>
    </source>
</evidence>
<keyword evidence="6" id="KW-0539">Nucleus</keyword>
<evidence type="ECO:0000256" key="6">
    <source>
        <dbReference type="ARBA" id="ARBA00023242"/>
    </source>
</evidence>
<evidence type="ECO:0000256" key="5">
    <source>
        <dbReference type="ARBA" id="ARBA00023163"/>
    </source>
</evidence>
<dbReference type="PROSITE" id="PS51294">
    <property type="entry name" value="HTH_MYB"/>
    <property type="match status" value="2"/>
</dbReference>
<evidence type="ECO:0000256" key="3">
    <source>
        <dbReference type="ARBA" id="ARBA00023015"/>
    </source>
</evidence>
<reference evidence="10" key="1">
    <citation type="journal article" date="2016" name="Nature">
        <title>The genome of the seagrass Zostera marina reveals angiosperm adaptation to the sea.</title>
        <authorList>
            <person name="Olsen J.L."/>
            <person name="Rouze P."/>
            <person name="Verhelst B."/>
            <person name="Lin Y.-C."/>
            <person name="Bayer T."/>
            <person name="Collen J."/>
            <person name="Dattolo E."/>
            <person name="De Paoli E."/>
            <person name="Dittami S."/>
            <person name="Maumus F."/>
            <person name="Michel G."/>
            <person name="Kersting A."/>
            <person name="Lauritano C."/>
            <person name="Lohaus R."/>
            <person name="Toepel M."/>
            <person name="Tonon T."/>
            <person name="Vanneste K."/>
            <person name="Amirebrahimi M."/>
            <person name="Brakel J."/>
            <person name="Bostroem C."/>
            <person name="Chovatia M."/>
            <person name="Grimwood J."/>
            <person name="Jenkins J.W."/>
            <person name="Jueterbock A."/>
            <person name="Mraz A."/>
            <person name="Stam W.T."/>
            <person name="Tice H."/>
            <person name="Bornberg-Bauer E."/>
            <person name="Green P.J."/>
            <person name="Pearson G.A."/>
            <person name="Procaccini G."/>
            <person name="Duarte C.M."/>
            <person name="Schmutz J."/>
            <person name="Reusch T.B.H."/>
            <person name="Van de Peer Y."/>
        </authorList>
    </citation>
    <scope>NUCLEOTIDE SEQUENCE [LARGE SCALE GENOMIC DNA]</scope>
    <source>
        <strain evidence="10">cv. Finnish</strain>
    </source>
</reference>
<dbReference type="GO" id="GO:0043565">
    <property type="term" value="F:sequence-specific DNA binding"/>
    <property type="evidence" value="ECO:0000318"/>
    <property type="project" value="GO_Central"/>
</dbReference>
<evidence type="ECO:0000313" key="10">
    <source>
        <dbReference type="Proteomes" id="UP000036987"/>
    </source>
</evidence>
<dbReference type="InterPro" id="IPR017930">
    <property type="entry name" value="Myb_dom"/>
</dbReference>
<dbReference type="EMBL" id="LFYR01001364">
    <property type="protein sequence ID" value="KMZ62427.1"/>
    <property type="molecule type" value="Genomic_DNA"/>
</dbReference>
<accession>A0A0K9P2E5</accession>
<dbReference type="PANTHER" id="PTHR45675">
    <property type="entry name" value="MYB TRANSCRIPTION FACTOR-RELATED-RELATED"/>
    <property type="match status" value="1"/>
</dbReference>
<feature type="domain" description="Myb-like" evidence="7">
    <location>
        <begin position="16"/>
        <end position="63"/>
    </location>
</feature>